<evidence type="ECO:0000313" key="3">
    <source>
        <dbReference type="EMBL" id="NVD43140.1"/>
    </source>
</evidence>
<dbReference type="Pfam" id="PF11127">
    <property type="entry name" value="YgaP-like_TM"/>
    <property type="match status" value="1"/>
</dbReference>
<proteinExistence type="predicted"/>
<organism evidence="3 4">
    <name type="scientific">Ensifer oleiphilus</name>
    <dbReference type="NCBI Taxonomy" id="2742698"/>
    <lineage>
        <taxon>Bacteria</taxon>
        <taxon>Pseudomonadati</taxon>
        <taxon>Pseudomonadota</taxon>
        <taxon>Alphaproteobacteria</taxon>
        <taxon>Hyphomicrobiales</taxon>
        <taxon>Rhizobiaceae</taxon>
        <taxon>Sinorhizobium/Ensifer group</taxon>
        <taxon>Ensifer</taxon>
    </lineage>
</organism>
<feature type="transmembrane region" description="Helical" evidence="1">
    <location>
        <begin position="37"/>
        <end position="63"/>
    </location>
</feature>
<dbReference type="Proteomes" id="UP000520198">
    <property type="component" value="Unassembled WGS sequence"/>
</dbReference>
<feature type="transmembrane region" description="Helical" evidence="1">
    <location>
        <begin position="14"/>
        <end position="31"/>
    </location>
</feature>
<keyword evidence="4" id="KW-1185">Reference proteome</keyword>
<dbReference type="RefSeq" id="WP_176356469.1">
    <property type="nucleotide sequence ID" value="NZ_JABWDU010000013.1"/>
</dbReference>
<evidence type="ECO:0000256" key="1">
    <source>
        <dbReference type="SAM" id="Phobius"/>
    </source>
</evidence>
<dbReference type="EMBL" id="JABWDU010000013">
    <property type="protein sequence ID" value="NVD43140.1"/>
    <property type="molecule type" value="Genomic_DNA"/>
</dbReference>
<sequence>MAFYRKNIGTAQGIGRLTLGILAAAASIQLLDTELAIAGAALGVSFALTGIVGYCPMCAMAGIGKKRGG</sequence>
<gene>
    <name evidence="3" type="ORF">HT585_30175</name>
</gene>
<feature type="domain" description="Inner membrane protein YgaP-like transmembrane" evidence="2">
    <location>
        <begin position="5"/>
        <end position="65"/>
    </location>
</feature>
<reference evidence="3 4" key="1">
    <citation type="submission" date="2020-06" db="EMBL/GenBank/DDBJ databases">
        <authorList>
            <person name="Grouzdev D.S."/>
        </authorList>
    </citation>
    <scope>NUCLEOTIDE SEQUENCE [LARGE SCALE GENOMIC DNA]</scope>
    <source>
        <strain evidence="3 4">HO-A22</strain>
    </source>
</reference>
<evidence type="ECO:0000313" key="4">
    <source>
        <dbReference type="Proteomes" id="UP000520198"/>
    </source>
</evidence>
<protein>
    <submittedName>
        <fullName evidence="3">DUF2892 domain-containing protein</fullName>
    </submittedName>
</protein>
<dbReference type="AlphaFoldDB" id="A0A7Y6UR42"/>
<dbReference type="InterPro" id="IPR021309">
    <property type="entry name" value="YgaP-like_TM"/>
</dbReference>
<accession>A0A7Y6UR42</accession>
<keyword evidence="1" id="KW-0472">Membrane</keyword>
<evidence type="ECO:0000259" key="2">
    <source>
        <dbReference type="Pfam" id="PF11127"/>
    </source>
</evidence>
<keyword evidence="1" id="KW-1133">Transmembrane helix</keyword>
<name>A0A7Y6UR42_9HYPH</name>
<keyword evidence="1" id="KW-0812">Transmembrane</keyword>
<comment type="caution">
    <text evidence="3">The sequence shown here is derived from an EMBL/GenBank/DDBJ whole genome shotgun (WGS) entry which is preliminary data.</text>
</comment>